<evidence type="ECO:0000256" key="5">
    <source>
        <dbReference type="ARBA" id="ARBA00022771"/>
    </source>
</evidence>
<evidence type="ECO:0000256" key="4">
    <source>
        <dbReference type="ARBA" id="ARBA00022763"/>
    </source>
</evidence>
<feature type="domain" description="C2H2-type" evidence="12">
    <location>
        <begin position="579"/>
        <end position="599"/>
    </location>
</feature>
<dbReference type="Gene3D" id="3.30.40.10">
    <property type="entry name" value="Zinc/RING finger domain, C3HC4 (zinc finger)"/>
    <property type="match status" value="1"/>
</dbReference>
<sequence>MSTSLSSATPIGSAASSSSLPQRDARITTSSNGAASASATSAVTSTEQQSNATKNNSIRDIAHHWEAVDGSSLWHDVQEDEEGNIITNYSQLSLAAQIRQRRHRLASTDLARSSKRVVRHLLRNVFLVLDCSRWSREKDPALPPARMRLETTLNLASEFVSEFYDQNPLGHLGIVICKDGEAEMITSLGGSPKKHKLALTAAMVTEMGRKGGPEVGGEFSLQNGIEVAGRSLGYAPRYGSREIIVVMSALATCDPGDILGETLPRLRHAGIIVNAVLLQSEVHICKKLADATGGLAGVCLNTGHLRDLIMSHAIPPPVTASEGGGDDEENSQLHTTCEFVEMGFPSREGGDVPTLVHSSGGGASKDRNGDGGVAFAINPATVDDRRSNRLISFARTAYVCPRCKSRCSDLPSDCAVCGLRLILAPHLARTFHHLFPVRPFAELGEEEMLSNTGFGNEKGEEANDVKTNGSKGAAVLPILSSSAFAPPSSISSSNVDSFVVSSSNFVVHQSGKEQNASPSSKIIHIGPSMITNAADCDRSCFGCLKIIGCTPVNNAERMSNRSIEEKNREEREAILRFMCPECHNIFCPDCDAFLHETLHNCPGCLCN</sequence>
<evidence type="ECO:0000256" key="10">
    <source>
        <dbReference type="ARBA" id="ARBA00023242"/>
    </source>
</evidence>
<dbReference type="InterPro" id="IPR046349">
    <property type="entry name" value="C1-like_sf"/>
</dbReference>
<feature type="compositionally biased region" description="Low complexity" evidence="11">
    <location>
        <begin position="28"/>
        <end position="46"/>
    </location>
</feature>
<dbReference type="InterPro" id="IPR007198">
    <property type="entry name" value="Ssl1-like"/>
</dbReference>
<keyword evidence="5" id="KW-0863">Zinc-finger</keyword>
<comment type="subcellular location">
    <subcellularLocation>
        <location evidence="1">Nucleus</location>
    </subcellularLocation>
</comment>
<keyword evidence="8" id="KW-0804">Transcription</keyword>
<dbReference type="PANTHER" id="PTHR12695">
    <property type="entry name" value="GENERAL TRANSCRIPTION FACTOR IIH SUBUNIT 2"/>
    <property type="match status" value="1"/>
</dbReference>
<dbReference type="FunFam" id="3.40.50.410:FF:000015">
    <property type="entry name" value="General transcription factor IIH subunit 2"/>
    <property type="match status" value="1"/>
</dbReference>
<keyword evidence="4" id="KW-0227">DNA damage</keyword>
<dbReference type="Proteomes" id="UP001530293">
    <property type="component" value="Unassembled WGS sequence"/>
</dbReference>
<evidence type="ECO:0000256" key="8">
    <source>
        <dbReference type="ARBA" id="ARBA00023163"/>
    </source>
</evidence>
<organism evidence="13 14">
    <name type="scientific">Discostella pseudostelligera</name>
    <dbReference type="NCBI Taxonomy" id="259834"/>
    <lineage>
        <taxon>Eukaryota</taxon>
        <taxon>Sar</taxon>
        <taxon>Stramenopiles</taxon>
        <taxon>Ochrophyta</taxon>
        <taxon>Bacillariophyta</taxon>
        <taxon>Coscinodiscophyceae</taxon>
        <taxon>Thalassiosirophycidae</taxon>
        <taxon>Stephanodiscales</taxon>
        <taxon>Stephanodiscaceae</taxon>
        <taxon>Discostella</taxon>
    </lineage>
</organism>
<evidence type="ECO:0000256" key="7">
    <source>
        <dbReference type="ARBA" id="ARBA00023015"/>
    </source>
</evidence>
<evidence type="ECO:0000256" key="1">
    <source>
        <dbReference type="ARBA" id="ARBA00004123"/>
    </source>
</evidence>
<proteinExistence type="inferred from homology"/>
<dbReference type="InterPro" id="IPR036465">
    <property type="entry name" value="vWFA_dom_sf"/>
</dbReference>
<dbReference type="Pfam" id="PF04056">
    <property type="entry name" value="Ssl1"/>
    <property type="match status" value="1"/>
</dbReference>
<evidence type="ECO:0000256" key="11">
    <source>
        <dbReference type="SAM" id="MobiDB-lite"/>
    </source>
</evidence>
<accession>A0ABD3MQ06</accession>
<keyword evidence="9" id="KW-0234">DNA repair</keyword>
<dbReference type="PROSITE" id="PS00028">
    <property type="entry name" value="ZINC_FINGER_C2H2_1"/>
    <property type="match status" value="1"/>
</dbReference>
<dbReference type="InterPro" id="IPR012170">
    <property type="entry name" value="TFIIH_SSL1/p44"/>
</dbReference>
<dbReference type="Pfam" id="PF07975">
    <property type="entry name" value="C1_4"/>
    <property type="match status" value="1"/>
</dbReference>
<protein>
    <recommendedName>
        <fullName evidence="12">C2H2-type domain-containing protein</fullName>
    </recommendedName>
</protein>
<dbReference type="SMART" id="SM01047">
    <property type="entry name" value="C1_4"/>
    <property type="match status" value="1"/>
</dbReference>
<dbReference type="EMBL" id="JALLBG020000108">
    <property type="protein sequence ID" value="KAL3764287.1"/>
    <property type="molecule type" value="Genomic_DNA"/>
</dbReference>
<reference evidence="13 14" key="1">
    <citation type="submission" date="2024-10" db="EMBL/GenBank/DDBJ databases">
        <title>Updated reference genomes for cyclostephanoid diatoms.</title>
        <authorList>
            <person name="Roberts W.R."/>
            <person name="Alverson A.J."/>
        </authorList>
    </citation>
    <scope>NUCLEOTIDE SEQUENCE [LARGE SCALE GENOMIC DNA]</scope>
    <source>
        <strain evidence="13 14">AJA232-27</strain>
    </source>
</reference>
<evidence type="ECO:0000256" key="6">
    <source>
        <dbReference type="ARBA" id="ARBA00022833"/>
    </source>
</evidence>
<dbReference type="InterPro" id="IPR013083">
    <property type="entry name" value="Znf_RING/FYVE/PHD"/>
</dbReference>
<dbReference type="InterPro" id="IPR013087">
    <property type="entry name" value="Znf_C2H2_type"/>
</dbReference>
<dbReference type="PANTHER" id="PTHR12695:SF2">
    <property type="entry name" value="GENERAL TRANSCRIPTION FACTOR IIH SUBUNIT 2-RELATED"/>
    <property type="match status" value="1"/>
</dbReference>
<dbReference type="InterPro" id="IPR004595">
    <property type="entry name" value="TFIIH_C1-like_dom"/>
</dbReference>
<dbReference type="GO" id="GO:0006281">
    <property type="term" value="P:DNA repair"/>
    <property type="evidence" value="ECO:0007669"/>
    <property type="project" value="UniProtKB-KW"/>
</dbReference>
<gene>
    <name evidence="13" type="ORF">ACHAWU_004099</name>
</gene>
<dbReference type="AlphaFoldDB" id="A0ABD3MQ06"/>
<dbReference type="GO" id="GO:0008270">
    <property type="term" value="F:zinc ion binding"/>
    <property type="evidence" value="ECO:0007669"/>
    <property type="project" value="UniProtKB-KW"/>
</dbReference>
<feature type="region of interest" description="Disordered" evidence="11">
    <location>
        <begin position="1"/>
        <end position="57"/>
    </location>
</feature>
<keyword evidence="6" id="KW-0862">Zinc</keyword>
<keyword evidence="7" id="KW-0805">Transcription regulation</keyword>
<feature type="compositionally biased region" description="Polar residues" evidence="11">
    <location>
        <begin position="47"/>
        <end position="57"/>
    </location>
</feature>
<feature type="compositionally biased region" description="Polar residues" evidence="11">
    <location>
        <begin position="1"/>
        <end position="21"/>
    </location>
</feature>
<keyword evidence="3" id="KW-0479">Metal-binding</keyword>
<evidence type="ECO:0000259" key="12">
    <source>
        <dbReference type="PROSITE" id="PS00028"/>
    </source>
</evidence>
<evidence type="ECO:0000313" key="14">
    <source>
        <dbReference type="Proteomes" id="UP001530293"/>
    </source>
</evidence>
<evidence type="ECO:0000256" key="3">
    <source>
        <dbReference type="ARBA" id="ARBA00022723"/>
    </source>
</evidence>
<comment type="similarity">
    <text evidence="2">Belongs to the GTF2H2 family.</text>
</comment>
<keyword evidence="10" id="KW-0539">Nucleus</keyword>
<dbReference type="SUPFAM" id="SSF57889">
    <property type="entry name" value="Cysteine-rich domain"/>
    <property type="match status" value="1"/>
</dbReference>
<evidence type="ECO:0000256" key="2">
    <source>
        <dbReference type="ARBA" id="ARBA00006092"/>
    </source>
</evidence>
<dbReference type="SUPFAM" id="SSF53300">
    <property type="entry name" value="vWA-like"/>
    <property type="match status" value="1"/>
</dbReference>
<evidence type="ECO:0000256" key="9">
    <source>
        <dbReference type="ARBA" id="ARBA00023204"/>
    </source>
</evidence>
<keyword evidence="14" id="KW-1185">Reference proteome</keyword>
<name>A0ABD3MQ06_9STRA</name>
<dbReference type="GO" id="GO:0005634">
    <property type="term" value="C:nucleus"/>
    <property type="evidence" value="ECO:0007669"/>
    <property type="project" value="UniProtKB-SubCell"/>
</dbReference>
<dbReference type="Gene3D" id="3.40.50.410">
    <property type="entry name" value="von Willebrand factor, type A domain"/>
    <property type="match status" value="1"/>
</dbReference>
<evidence type="ECO:0000313" key="13">
    <source>
        <dbReference type="EMBL" id="KAL3764287.1"/>
    </source>
</evidence>
<dbReference type="NCBIfam" id="TIGR00622">
    <property type="entry name" value="ssl1"/>
    <property type="match status" value="1"/>
</dbReference>
<comment type="caution">
    <text evidence="13">The sequence shown here is derived from an EMBL/GenBank/DDBJ whole genome shotgun (WGS) entry which is preliminary data.</text>
</comment>